<feature type="transmembrane region" description="Helical" evidence="1">
    <location>
        <begin position="282"/>
        <end position="305"/>
    </location>
</feature>
<accession>A0A5S4V655</accession>
<gene>
    <name evidence="2" type="ORF">FYC51_08220</name>
</gene>
<feature type="transmembrane region" description="Helical" evidence="1">
    <location>
        <begin position="24"/>
        <end position="42"/>
    </location>
</feature>
<keyword evidence="1" id="KW-0812">Transmembrane</keyword>
<evidence type="ECO:0000313" key="2">
    <source>
        <dbReference type="EMBL" id="TYL53628.1"/>
    </source>
</evidence>
<feature type="transmembrane region" description="Helical" evidence="1">
    <location>
        <begin position="151"/>
        <end position="171"/>
    </location>
</feature>
<dbReference type="EMBL" id="VSSB01000001">
    <property type="protein sequence ID" value="TYL53628.1"/>
    <property type="molecule type" value="Genomic_DNA"/>
</dbReference>
<feature type="transmembrane region" description="Helical" evidence="1">
    <location>
        <begin position="350"/>
        <end position="368"/>
    </location>
</feature>
<feature type="transmembrane region" description="Helical" evidence="1">
    <location>
        <begin position="374"/>
        <end position="392"/>
    </location>
</feature>
<dbReference type="Pfam" id="PF06772">
    <property type="entry name" value="LtrA"/>
    <property type="match status" value="1"/>
</dbReference>
<feature type="transmembrane region" description="Helical" evidence="1">
    <location>
        <begin position="239"/>
        <end position="261"/>
    </location>
</feature>
<dbReference type="RefSeq" id="WP_148733093.1">
    <property type="nucleotide sequence ID" value="NZ_VSSB01000001.1"/>
</dbReference>
<keyword evidence="1" id="KW-0472">Membrane</keyword>
<feature type="transmembrane region" description="Helical" evidence="1">
    <location>
        <begin position="317"/>
        <end position="343"/>
    </location>
</feature>
<keyword evidence="1" id="KW-1133">Transmembrane helix</keyword>
<dbReference type="AlphaFoldDB" id="A0A5S4V655"/>
<keyword evidence="3" id="KW-1185">Reference proteome</keyword>
<evidence type="ECO:0000313" key="3">
    <source>
        <dbReference type="Proteomes" id="UP000325243"/>
    </source>
</evidence>
<dbReference type="PANTHER" id="PTHR36840">
    <property type="entry name" value="BLL5714 PROTEIN"/>
    <property type="match status" value="1"/>
</dbReference>
<organism evidence="2 3">
    <name type="scientific">Agromyces mariniharenae</name>
    <dbReference type="NCBI Taxonomy" id="2604423"/>
    <lineage>
        <taxon>Bacteria</taxon>
        <taxon>Bacillati</taxon>
        <taxon>Actinomycetota</taxon>
        <taxon>Actinomycetes</taxon>
        <taxon>Micrococcales</taxon>
        <taxon>Microbacteriaceae</taxon>
        <taxon>Agromyces</taxon>
    </lineage>
</organism>
<sequence>MQDASGTTGGRVGRLRTAGESSRVTTFELFFDLVYVFAFTQVSRLMAETHSAFGILQALIVLALMWWTWAAFGWLANQAPADQAGMRIGMTAAMIAVFIAALTIPEAYEDLPGGWNGPLVLVLAYTAVRIIHATLYLAAAGEDAGLRRQVLVTQAVAMVPAVAALLVGVWLGSPWQTWIWLAAWLYDAGLTYLSSRSVGGWRIHSTAHWAERYGLVVILALGESIVAIGVGVAREPIGPAIAIGSALAVALSVLLWWAYFARLAEAGEHALERRSDAARVQLAIDAYTYVHLVVVAGVILAALGVEDAMAHIGDAEAFGWFGASALAAGLAAYIAATAVFARLAEGRWPVVRVVGTLLLAASVALLAVVPAMAALAIAVVLVAVVLAVEGAMRRR</sequence>
<feature type="transmembrane region" description="Helical" evidence="1">
    <location>
        <begin position="120"/>
        <end position="139"/>
    </location>
</feature>
<feature type="transmembrane region" description="Helical" evidence="1">
    <location>
        <begin position="213"/>
        <end position="233"/>
    </location>
</feature>
<reference evidence="2 3" key="1">
    <citation type="submission" date="2019-08" db="EMBL/GenBank/DDBJ databases">
        <authorList>
            <person name="Hu J."/>
        </authorList>
    </citation>
    <scope>NUCLEOTIDE SEQUENCE [LARGE SCALE GENOMIC DNA]</scope>
    <source>
        <strain evidence="2 3">NEAU-184</strain>
    </source>
</reference>
<dbReference type="InterPro" id="IPR010640">
    <property type="entry name" value="Low_temperature_requirement_A"/>
</dbReference>
<protein>
    <submittedName>
        <fullName evidence="2">Low temperature requirement protein A</fullName>
    </submittedName>
</protein>
<dbReference type="PANTHER" id="PTHR36840:SF1">
    <property type="entry name" value="BLL5714 PROTEIN"/>
    <property type="match status" value="1"/>
</dbReference>
<evidence type="ECO:0000256" key="1">
    <source>
        <dbReference type="SAM" id="Phobius"/>
    </source>
</evidence>
<name>A0A5S4V655_9MICO</name>
<feature type="transmembrane region" description="Helical" evidence="1">
    <location>
        <begin position="88"/>
        <end position="108"/>
    </location>
</feature>
<comment type="caution">
    <text evidence="2">The sequence shown here is derived from an EMBL/GenBank/DDBJ whole genome shotgun (WGS) entry which is preliminary data.</text>
</comment>
<dbReference type="Proteomes" id="UP000325243">
    <property type="component" value="Unassembled WGS sequence"/>
</dbReference>
<feature type="transmembrane region" description="Helical" evidence="1">
    <location>
        <begin position="54"/>
        <end position="76"/>
    </location>
</feature>
<proteinExistence type="predicted"/>
<feature type="transmembrane region" description="Helical" evidence="1">
    <location>
        <begin position="177"/>
        <end position="193"/>
    </location>
</feature>